<organism evidence="1">
    <name type="scientific">hydrothermal vent metagenome</name>
    <dbReference type="NCBI Taxonomy" id="652676"/>
    <lineage>
        <taxon>unclassified sequences</taxon>
        <taxon>metagenomes</taxon>
        <taxon>ecological metagenomes</taxon>
    </lineage>
</organism>
<protein>
    <submittedName>
        <fullName evidence="1">Uncharacterized protein</fullName>
    </submittedName>
</protein>
<dbReference type="AlphaFoldDB" id="A0A3B0W532"/>
<name>A0A3B0W532_9ZZZZ</name>
<proteinExistence type="predicted"/>
<dbReference type="EMBL" id="UOEU01000763">
    <property type="protein sequence ID" value="VAW39716.1"/>
    <property type="molecule type" value="Genomic_DNA"/>
</dbReference>
<accession>A0A3B0W532</accession>
<reference evidence="1" key="1">
    <citation type="submission" date="2018-06" db="EMBL/GenBank/DDBJ databases">
        <authorList>
            <person name="Zhirakovskaya E."/>
        </authorList>
    </citation>
    <scope>NUCLEOTIDE SEQUENCE</scope>
</reference>
<feature type="non-terminal residue" evidence="1">
    <location>
        <position position="23"/>
    </location>
</feature>
<gene>
    <name evidence="1" type="ORF">MNBD_CHLOROFLEXI01-4085</name>
</gene>
<evidence type="ECO:0000313" key="1">
    <source>
        <dbReference type="EMBL" id="VAW39716.1"/>
    </source>
</evidence>
<sequence>MIVGMDFGTTNSGMALYNGRSVN</sequence>